<evidence type="ECO:0000313" key="4">
    <source>
        <dbReference type="Proteomes" id="UP000489600"/>
    </source>
</evidence>
<dbReference type="GO" id="GO:0005634">
    <property type="term" value="C:nucleus"/>
    <property type="evidence" value="ECO:0007669"/>
    <property type="project" value="TreeGrafter"/>
</dbReference>
<dbReference type="Pfam" id="PF22757">
    <property type="entry name" value="GeBP-like_C"/>
    <property type="match status" value="1"/>
</dbReference>
<keyword evidence="4" id="KW-1185">Reference proteome</keyword>
<dbReference type="PANTHER" id="PTHR31662">
    <property type="entry name" value="BNAANNG10740D PROTEIN-RELATED"/>
    <property type="match status" value="1"/>
</dbReference>
<dbReference type="Proteomes" id="UP000489600">
    <property type="component" value="Unassembled WGS sequence"/>
</dbReference>
<reference evidence="3" key="1">
    <citation type="submission" date="2019-07" db="EMBL/GenBank/DDBJ databases">
        <authorList>
            <person name="Dittberner H."/>
        </authorList>
    </citation>
    <scope>NUCLEOTIDE SEQUENCE [LARGE SCALE GENOMIC DNA]</scope>
</reference>
<dbReference type="GO" id="GO:0006355">
    <property type="term" value="P:regulation of DNA-templated transcription"/>
    <property type="evidence" value="ECO:0007669"/>
    <property type="project" value="InterPro"/>
</dbReference>
<feature type="compositionally biased region" description="Basic and acidic residues" evidence="1">
    <location>
        <begin position="1"/>
        <end position="11"/>
    </location>
</feature>
<evidence type="ECO:0000313" key="3">
    <source>
        <dbReference type="EMBL" id="VVA94315.1"/>
    </source>
</evidence>
<feature type="region of interest" description="Disordered" evidence="1">
    <location>
        <begin position="1"/>
        <end position="85"/>
    </location>
</feature>
<organism evidence="3 4">
    <name type="scientific">Arabis nemorensis</name>
    <dbReference type="NCBI Taxonomy" id="586526"/>
    <lineage>
        <taxon>Eukaryota</taxon>
        <taxon>Viridiplantae</taxon>
        <taxon>Streptophyta</taxon>
        <taxon>Embryophyta</taxon>
        <taxon>Tracheophyta</taxon>
        <taxon>Spermatophyta</taxon>
        <taxon>Magnoliopsida</taxon>
        <taxon>eudicotyledons</taxon>
        <taxon>Gunneridae</taxon>
        <taxon>Pentapetalae</taxon>
        <taxon>rosids</taxon>
        <taxon>malvids</taxon>
        <taxon>Brassicales</taxon>
        <taxon>Brassicaceae</taxon>
        <taxon>Arabideae</taxon>
        <taxon>Arabis</taxon>
    </lineage>
</organism>
<comment type="caution">
    <text evidence="3">The sequence shown here is derived from an EMBL/GenBank/DDBJ whole genome shotgun (WGS) entry which is preliminary data.</text>
</comment>
<evidence type="ECO:0000256" key="1">
    <source>
        <dbReference type="SAM" id="MobiDB-lite"/>
    </source>
</evidence>
<feature type="domain" description="Glabrous enhancer-binding protein-like C-terminal" evidence="2">
    <location>
        <begin position="163"/>
        <end position="215"/>
    </location>
</feature>
<protein>
    <recommendedName>
        <fullName evidence="2">Glabrous enhancer-binding protein-like C-terminal domain-containing protein</fullName>
    </recommendedName>
</protein>
<dbReference type="OrthoDB" id="661680at2759"/>
<dbReference type="AlphaFoldDB" id="A0A565B0L6"/>
<proteinExistence type="predicted"/>
<sequence>MAPKQAEENHHMASSTEEEEESVSSIQVSESTLEDSKKDESSDDEGDVQSKPTHTSYVPKTKSTLPESSTGKRSLEQTDDVEGKSEEEIVFSKDLDQKAFELSRKIWGKNGVLASKSRMKVEESPNGFMLLPHSSRKNRETANVVDTSLTSSRELSYFFKTENVSAYGLDEPAVIAGWDMVADGSKKREMEKKLKKLKAMQVELCMQRTGLVAESAKLIFKDNASSSVKKVPHEDCTVKRQNSSPHGSAVCITMRDDTPLHATTRASIGSQRHCHDCAPCLGVAV</sequence>
<name>A0A565B0L6_9BRAS</name>
<accession>A0A565B0L6</accession>
<feature type="compositionally biased region" description="Basic and acidic residues" evidence="1">
    <location>
        <begin position="73"/>
        <end position="85"/>
    </location>
</feature>
<dbReference type="EMBL" id="CABITT030000002">
    <property type="protein sequence ID" value="VVA94315.1"/>
    <property type="molecule type" value="Genomic_DNA"/>
</dbReference>
<dbReference type="InterPro" id="IPR007592">
    <property type="entry name" value="GEBP"/>
</dbReference>
<gene>
    <name evidence="3" type="ORF">ANE_LOCUS4760</name>
</gene>
<evidence type="ECO:0000259" key="2">
    <source>
        <dbReference type="Pfam" id="PF22757"/>
    </source>
</evidence>
<dbReference type="PANTHER" id="PTHR31662:SF51">
    <property type="entry name" value="GLABROUS1 ENHANCER-BINDING PROTEIN-LIKE"/>
    <property type="match status" value="1"/>
</dbReference>
<dbReference type="InterPro" id="IPR053933">
    <property type="entry name" value="GeBP-like_C"/>
</dbReference>
<feature type="compositionally biased region" description="Polar residues" evidence="1">
    <location>
        <begin position="50"/>
        <end position="72"/>
    </location>
</feature>